<protein>
    <submittedName>
        <fullName evidence="1">Uncharacterized protein</fullName>
    </submittedName>
</protein>
<sequence length="92" mass="9715">MASACPYALPTTSGPAPDELVDGVLGDLLPDLDHCPVMPSSGFRSGEHEGQSMAQRSRYLSCCWVAEEIGSNQALSTGYGMVLQNGVIPFLI</sequence>
<name>A0A9N7VXD5_PLEPL</name>
<reference evidence="1" key="1">
    <citation type="submission" date="2020-03" db="EMBL/GenBank/DDBJ databases">
        <authorList>
            <person name="Weist P."/>
        </authorList>
    </citation>
    <scope>NUCLEOTIDE SEQUENCE</scope>
</reference>
<dbReference type="AlphaFoldDB" id="A0A9N7VXD5"/>
<proteinExistence type="predicted"/>
<comment type="caution">
    <text evidence="1">The sequence shown here is derived from an EMBL/GenBank/DDBJ whole genome shotgun (WGS) entry which is preliminary data.</text>
</comment>
<evidence type="ECO:0000313" key="1">
    <source>
        <dbReference type="EMBL" id="CAB1458854.1"/>
    </source>
</evidence>
<organism evidence="1 2">
    <name type="scientific">Pleuronectes platessa</name>
    <name type="common">European plaice</name>
    <dbReference type="NCBI Taxonomy" id="8262"/>
    <lineage>
        <taxon>Eukaryota</taxon>
        <taxon>Metazoa</taxon>
        <taxon>Chordata</taxon>
        <taxon>Craniata</taxon>
        <taxon>Vertebrata</taxon>
        <taxon>Euteleostomi</taxon>
        <taxon>Actinopterygii</taxon>
        <taxon>Neopterygii</taxon>
        <taxon>Teleostei</taxon>
        <taxon>Neoteleostei</taxon>
        <taxon>Acanthomorphata</taxon>
        <taxon>Carangaria</taxon>
        <taxon>Pleuronectiformes</taxon>
        <taxon>Pleuronectoidei</taxon>
        <taxon>Pleuronectidae</taxon>
        <taxon>Pleuronectes</taxon>
    </lineage>
</organism>
<dbReference type="Proteomes" id="UP001153269">
    <property type="component" value="Unassembled WGS sequence"/>
</dbReference>
<evidence type="ECO:0000313" key="2">
    <source>
        <dbReference type="Proteomes" id="UP001153269"/>
    </source>
</evidence>
<accession>A0A9N7VXD5</accession>
<keyword evidence="2" id="KW-1185">Reference proteome</keyword>
<dbReference type="EMBL" id="CADEAL010004403">
    <property type="protein sequence ID" value="CAB1458854.1"/>
    <property type="molecule type" value="Genomic_DNA"/>
</dbReference>
<gene>
    <name evidence="1" type="ORF">PLEPLA_LOCUS46688</name>
</gene>